<feature type="domain" description="Ion transport" evidence="11">
    <location>
        <begin position="146"/>
        <end position="382"/>
    </location>
</feature>
<evidence type="ECO:0000256" key="9">
    <source>
        <dbReference type="ARBA" id="ARBA00023303"/>
    </source>
</evidence>
<feature type="transmembrane region" description="Helical" evidence="10">
    <location>
        <begin position="187"/>
        <end position="209"/>
    </location>
</feature>
<dbReference type="AlphaFoldDB" id="A0A6L2PE35"/>
<comment type="subcellular location">
    <subcellularLocation>
        <location evidence="1">Membrane</location>
        <topology evidence="1">Multi-pass membrane protein</topology>
    </subcellularLocation>
</comment>
<protein>
    <recommendedName>
        <fullName evidence="11">Ion transport domain-containing protein</fullName>
    </recommendedName>
</protein>
<keyword evidence="9" id="KW-0407">Ion channel</keyword>
<sequence>MERRVDIYLETEGEGDNCDNGGDEVQYISELDLSLARKNLFLYPINFGSSYTGADITVFEQISPVLSKENKSLLEGVLDDCLESNDEPVTGKKCTLTYKHQLLEKMLPGMAEGPQLRQLLRHPVAATFLNLKWQQVKLFYFSDVVFYVIFLLILTAYILFLESNNRLTNKYTDNNSDDPESDGSPHFLFYLLMVSLGLLTTREIFQLCIYRRMYILSLENWLEILLILVTSVSCSSLLENVETRRHFFAVAVLMGWFELVLLSGKLPLLSVQLEMLRTVALTFLKFMIGYFLLLVAFVLAFYILFKESFDAGCDDLFCGLFRSLLNTTVMFAGEFDTCSLSFDTAKYTSHVIFLLFVFLVSIILLNLLNGLAVSDTEKIRKNGETLSLVARVRLISKIETLLHALPNFTVLKKFRRVTIVLHPNSPNSIEPTAIRSLYRIISNRRRPCKKSKSMICQEKWSLLTEKLMALEKQLHLKAEETQQTLMQILTRLDVRESDI</sequence>
<keyword evidence="5 10" id="KW-1133">Transmembrane helix</keyword>
<feature type="transmembrane region" description="Helical" evidence="10">
    <location>
        <begin position="351"/>
        <end position="372"/>
    </location>
</feature>
<evidence type="ECO:0000256" key="10">
    <source>
        <dbReference type="SAM" id="Phobius"/>
    </source>
</evidence>
<feature type="transmembrane region" description="Helical" evidence="10">
    <location>
        <begin position="244"/>
        <end position="262"/>
    </location>
</feature>
<dbReference type="GO" id="GO:1902495">
    <property type="term" value="C:transmembrane transporter complex"/>
    <property type="evidence" value="ECO:0007669"/>
    <property type="project" value="TreeGrafter"/>
</dbReference>
<keyword evidence="13" id="KW-1185">Reference proteome</keyword>
<evidence type="ECO:0000256" key="7">
    <source>
        <dbReference type="ARBA" id="ARBA00023065"/>
    </source>
</evidence>
<evidence type="ECO:0000256" key="6">
    <source>
        <dbReference type="ARBA" id="ARBA00023043"/>
    </source>
</evidence>
<evidence type="ECO:0000256" key="3">
    <source>
        <dbReference type="ARBA" id="ARBA00022692"/>
    </source>
</evidence>
<evidence type="ECO:0000313" key="12">
    <source>
        <dbReference type="EMBL" id="GFG29710.1"/>
    </source>
</evidence>
<dbReference type="InterPro" id="IPR005821">
    <property type="entry name" value="Ion_trans_dom"/>
</dbReference>
<dbReference type="PANTHER" id="PTHR47143:SF4">
    <property type="entry name" value="TRANSIENT RECEPTOR POTENTIAL CATION CHANNEL PROTEIN PAINLESS"/>
    <property type="match status" value="1"/>
</dbReference>
<feature type="transmembrane region" description="Helical" evidence="10">
    <location>
        <begin position="283"/>
        <end position="305"/>
    </location>
</feature>
<dbReference type="InterPro" id="IPR052076">
    <property type="entry name" value="TRP_cation_channel"/>
</dbReference>
<evidence type="ECO:0000313" key="13">
    <source>
        <dbReference type="Proteomes" id="UP000502823"/>
    </source>
</evidence>
<gene>
    <name evidence="12" type="ORF">Cfor_09675</name>
</gene>
<keyword evidence="2" id="KW-0813">Transport</keyword>
<evidence type="ECO:0000259" key="11">
    <source>
        <dbReference type="Pfam" id="PF00520"/>
    </source>
</evidence>
<keyword evidence="4" id="KW-0677">Repeat</keyword>
<organism evidence="12 13">
    <name type="scientific">Coptotermes formosanus</name>
    <name type="common">Formosan subterranean termite</name>
    <dbReference type="NCBI Taxonomy" id="36987"/>
    <lineage>
        <taxon>Eukaryota</taxon>
        <taxon>Metazoa</taxon>
        <taxon>Ecdysozoa</taxon>
        <taxon>Arthropoda</taxon>
        <taxon>Hexapoda</taxon>
        <taxon>Insecta</taxon>
        <taxon>Pterygota</taxon>
        <taxon>Neoptera</taxon>
        <taxon>Polyneoptera</taxon>
        <taxon>Dictyoptera</taxon>
        <taxon>Blattodea</taxon>
        <taxon>Blattoidea</taxon>
        <taxon>Termitoidae</taxon>
        <taxon>Rhinotermitidae</taxon>
        <taxon>Coptotermes</taxon>
    </lineage>
</organism>
<evidence type="ECO:0000256" key="5">
    <source>
        <dbReference type="ARBA" id="ARBA00022989"/>
    </source>
</evidence>
<dbReference type="PANTHER" id="PTHR47143">
    <property type="entry name" value="TRANSIENT RECEPTOR POTENTIAL CATION CHANNEL PROTEIN PAINLESS"/>
    <property type="match status" value="1"/>
</dbReference>
<dbReference type="Proteomes" id="UP000502823">
    <property type="component" value="Unassembled WGS sequence"/>
</dbReference>
<evidence type="ECO:0000256" key="2">
    <source>
        <dbReference type="ARBA" id="ARBA00022448"/>
    </source>
</evidence>
<evidence type="ECO:0000256" key="1">
    <source>
        <dbReference type="ARBA" id="ARBA00004141"/>
    </source>
</evidence>
<dbReference type="OrthoDB" id="2157354at2759"/>
<dbReference type="Pfam" id="PF00520">
    <property type="entry name" value="Ion_trans"/>
    <property type="match status" value="1"/>
</dbReference>
<keyword evidence="6" id="KW-0040">ANK repeat</keyword>
<reference evidence="13" key="1">
    <citation type="submission" date="2020-01" db="EMBL/GenBank/DDBJ databases">
        <title>Draft genome sequence of the Termite Coptotermes fromosanus.</title>
        <authorList>
            <person name="Itakura S."/>
            <person name="Yosikawa Y."/>
            <person name="Umezawa K."/>
        </authorList>
    </citation>
    <scope>NUCLEOTIDE SEQUENCE [LARGE SCALE GENOMIC DNA]</scope>
</reference>
<feature type="transmembrane region" description="Helical" evidence="10">
    <location>
        <begin position="138"/>
        <end position="160"/>
    </location>
</feature>
<evidence type="ECO:0000256" key="8">
    <source>
        <dbReference type="ARBA" id="ARBA00023136"/>
    </source>
</evidence>
<evidence type="ECO:0000256" key="4">
    <source>
        <dbReference type="ARBA" id="ARBA00022737"/>
    </source>
</evidence>
<keyword evidence="7" id="KW-0406">Ion transport</keyword>
<dbReference type="GO" id="GO:0005216">
    <property type="term" value="F:monoatomic ion channel activity"/>
    <property type="evidence" value="ECO:0007669"/>
    <property type="project" value="InterPro"/>
</dbReference>
<accession>A0A6L2PE35</accession>
<feature type="transmembrane region" description="Helical" evidence="10">
    <location>
        <begin position="221"/>
        <end position="238"/>
    </location>
</feature>
<keyword evidence="3 10" id="KW-0812">Transmembrane</keyword>
<proteinExistence type="predicted"/>
<keyword evidence="8 10" id="KW-0472">Membrane</keyword>
<dbReference type="EMBL" id="BLKM01000171">
    <property type="protein sequence ID" value="GFG29710.1"/>
    <property type="molecule type" value="Genomic_DNA"/>
</dbReference>
<dbReference type="InParanoid" id="A0A6L2PE35"/>
<comment type="caution">
    <text evidence="12">The sequence shown here is derived from an EMBL/GenBank/DDBJ whole genome shotgun (WGS) entry which is preliminary data.</text>
</comment>
<name>A0A6L2PE35_COPFO</name>